<evidence type="ECO:0000256" key="4">
    <source>
        <dbReference type="ARBA" id="ARBA00022989"/>
    </source>
</evidence>
<reference evidence="16" key="1">
    <citation type="submission" date="2012-01" db="EMBL/GenBank/DDBJ databases">
        <authorList>
            <person name="Walter R."/>
            <person name="Schartl M."/>
            <person name="Warren W."/>
        </authorList>
    </citation>
    <scope>NUCLEOTIDE SEQUENCE [LARGE SCALE GENOMIC DNA]</scope>
    <source>
        <strain evidence="16">JP 163 A</strain>
    </source>
</reference>
<dbReference type="InterPro" id="IPR031437">
    <property type="entry name" value="Ig_TMEM132_4th"/>
</dbReference>
<dbReference type="InterPro" id="IPR031435">
    <property type="entry name" value="TMEM132_N"/>
</dbReference>
<dbReference type="InterPro" id="IPR055421">
    <property type="entry name" value="TMEM132_3rd"/>
</dbReference>
<feature type="domain" description="Transmembrane protein TMEM132 C-terminal" evidence="9">
    <location>
        <begin position="835"/>
        <end position="915"/>
    </location>
</feature>
<keyword evidence="3 7" id="KW-0812">Transmembrane</keyword>
<dbReference type="Pfam" id="PF23481">
    <property type="entry name" value="Ig_TMEM132_2nd"/>
    <property type="match status" value="1"/>
</dbReference>
<dbReference type="InterPro" id="IPR031436">
    <property type="entry name" value="TMEM132_C"/>
</dbReference>
<dbReference type="InterPro" id="IPR026307">
    <property type="entry name" value="TMEM132"/>
</dbReference>
<reference evidence="15" key="4">
    <citation type="submission" date="2025-09" db="UniProtKB">
        <authorList>
            <consortium name="Ensembl"/>
        </authorList>
    </citation>
    <scope>IDENTIFICATION</scope>
    <source>
        <strain evidence="15">JP 163 A</strain>
    </source>
</reference>
<evidence type="ECO:0000259" key="10">
    <source>
        <dbReference type="Pfam" id="PF16070"/>
    </source>
</evidence>
<feature type="domain" description="Transmembrane protein TMEM132 cohesin-like" evidence="11">
    <location>
        <begin position="306"/>
        <end position="345"/>
    </location>
</feature>
<comment type="subcellular location">
    <subcellularLocation>
        <location evidence="1">Membrane</location>
        <topology evidence="1">Single-pass type I membrane protein</topology>
    </subcellularLocation>
</comment>
<feature type="transmembrane region" description="Helical" evidence="7">
    <location>
        <begin position="862"/>
        <end position="887"/>
    </location>
</feature>
<evidence type="ECO:0000256" key="7">
    <source>
        <dbReference type="SAM" id="Phobius"/>
    </source>
</evidence>
<dbReference type="Pfam" id="PF23486">
    <property type="entry name" value="Ig_TMEM132_5th"/>
    <property type="match status" value="1"/>
</dbReference>
<dbReference type="PANTHER" id="PTHR13388:SF7">
    <property type="entry name" value="TRANSMEMBRANE PROTEIN 132E"/>
    <property type="match status" value="1"/>
</dbReference>
<dbReference type="Proteomes" id="UP000002852">
    <property type="component" value="Unassembled WGS sequence"/>
</dbReference>
<evidence type="ECO:0000259" key="11">
    <source>
        <dbReference type="Pfam" id="PF23039"/>
    </source>
</evidence>
<dbReference type="InterPro" id="IPR055422">
    <property type="entry name" value="Ig_TMEM132_2nd"/>
</dbReference>
<dbReference type="Pfam" id="PF23039">
    <property type="entry name" value="TMEM132_3rd"/>
    <property type="match status" value="2"/>
</dbReference>
<reference evidence="15" key="3">
    <citation type="submission" date="2025-08" db="UniProtKB">
        <authorList>
            <consortium name="Ensembl"/>
        </authorList>
    </citation>
    <scope>IDENTIFICATION</scope>
    <source>
        <strain evidence="15">JP 163 A</strain>
    </source>
</reference>
<sequence length="1041" mass="114688">MGLLISDLDYGDRQLCVCAQLWIILITLAGKISPTSSDVLFSASAMTASAPPPSVYLPASFKMSNAQLAFFLREAQITGQTVGGGSRSSSSSSGHPLQRSESFVVFQTKDLPAINISFGPFAQDQALSKELLQPASPLDIPGQLTVGWKVRAFIVQARVFSNNPIVQVFFYIAGRDWDDFKAQDNLPCIRLHGFRDVREIKTSCRMRGNLAKCLAQLELPPSWFNANVAPLGRRKSSSDGILDGLTSETLQAELYYTLHEPNLDGECSEGHRGGGGARGEPLSQHPLLRIGSISLYQASQEQLLVDKQLDKNMFLRLPEKPLKPGETLKILLYLMPNSTVEQFTLNDVLGNVEVMQLDFEMENFTSLSVTRRINWNIDYKGQNPVPDSEKVVTELTVVQRDIQAIIPLAMDTEIINTAILTGRTVAIPVKMVSIEMNGAVADVSAFVQCKSSNEDIVKVSMNCDYVFVNGKETRGSMNARVIFSYEHLSAPLELTVWVPKLPLQVELTDNTLSFIKGWRVPILPDRRSTRDSDADDDDDDRRTNRGCALQYQRAVVKVLTQFHTTSTEGTDQVITMLGPDWQVDVTDLVQDSLKVVDPKIAELVDRTILVGLELGSTVLKVESPLAVDAVLGEAPLSVTDDKVSITELRVHTVSGLTLSLQPSPGNSHTMVAKASGVQTLTALKQEASLSVWMLFSDNTAAPLTYFDLKDYNLNASTLDDKVVSVSQEPQQRWPVVVAEGEGSGEMVRVEMTICEACQKTKRKSVIASAAVSVKVRFGPEEDSEEETTTEGEIELASVTRRTIIDPNISGRIYDTSNEQPASVPIDYTNFPTISNQEQPTESDGEEGDDFVHSPRNMTDLEIGMYALLGVFCLAILVFLINCIVFVLKYRHKRIPPEGQANMDHSHHWVFLGNGQPLRAQCDLSPQQVESPSNPLEGVQTCCHGDHHSSGSSQTSVHSQVHGRGDGSSGGSTKDNGEEASSPTSKRKRVKFTTFTTLPTEELPYNSIPIADEEDIQWVCQDMGFKDPEELHDYMRRIKEIA</sequence>
<keyword evidence="5 7" id="KW-0472">Membrane</keyword>
<feature type="compositionally biased region" description="Low complexity" evidence="6">
    <location>
        <begin position="949"/>
        <end position="961"/>
    </location>
</feature>
<feature type="domain" description="Transmembrane protein family 132 fourth" evidence="10">
    <location>
        <begin position="404"/>
        <end position="501"/>
    </location>
</feature>
<dbReference type="Pfam" id="PF15705">
    <property type="entry name" value="TMEM132_N"/>
    <property type="match status" value="1"/>
</dbReference>
<protein>
    <submittedName>
        <fullName evidence="15">Transmembrane protein 132E</fullName>
    </submittedName>
</protein>
<feature type="compositionally biased region" description="Polar residues" evidence="6">
    <location>
        <begin position="970"/>
        <end position="983"/>
    </location>
</feature>
<feature type="domain" description="Transmembrane protein TMEM132 second Ig-like" evidence="12">
    <location>
        <begin position="149"/>
        <end position="271"/>
    </location>
</feature>
<feature type="compositionally biased region" description="Polar residues" evidence="6">
    <location>
        <begin position="923"/>
        <end position="933"/>
    </location>
</feature>
<feature type="domain" description="Transmembrane protein TMEM132 fifth" evidence="13">
    <location>
        <begin position="504"/>
        <end position="643"/>
    </location>
</feature>
<name>A0A3B5R450_XIPMA</name>
<dbReference type="Ensembl" id="ENSXMAT00000021074.1">
    <property type="protein sequence ID" value="ENSXMAP00000037530.1"/>
    <property type="gene ID" value="ENSXMAG00000028869.1"/>
</dbReference>
<dbReference type="PANTHER" id="PTHR13388">
    <property type="entry name" value="DETONATOR, ISOFORM E"/>
    <property type="match status" value="1"/>
</dbReference>
<evidence type="ECO:0000313" key="15">
    <source>
        <dbReference type="Ensembl" id="ENSXMAP00000037530.1"/>
    </source>
</evidence>
<comment type="similarity">
    <text evidence="2">Belongs to the TMEM132 family.</text>
</comment>
<dbReference type="InterPro" id="IPR055423">
    <property type="entry name" value="Ig_TMEM132_5th"/>
</dbReference>
<reference evidence="16" key="2">
    <citation type="journal article" date="2013" name="Nat. Genet.">
        <title>The genome of the platyfish, Xiphophorus maculatus, provides insights into evolutionary adaptation and several complex traits.</title>
        <authorList>
            <person name="Schartl M."/>
            <person name="Walter R.B."/>
            <person name="Shen Y."/>
            <person name="Garcia T."/>
            <person name="Catchen J."/>
            <person name="Amores A."/>
            <person name="Braasch I."/>
            <person name="Chalopin D."/>
            <person name="Volff J.N."/>
            <person name="Lesch K.P."/>
            <person name="Bisazza A."/>
            <person name="Minx P."/>
            <person name="Hillier L."/>
            <person name="Wilson R.K."/>
            <person name="Fuerstenberg S."/>
            <person name="Boore J."/>
            <person name="Searle S."/>
            <person name="Postlethwait J.H."/>
            <person name="Warren W.C."/>
        </authorList>
    </citation>
    <scope>NUCLEOTIDE SEQUENCE [LARGE SCALE GENOMIC DNA]</scope>
    <source>
        <strain evidence="16">JP 163 A</strain>
    </source>
</reference>
<feature type="domain" description="Transmembrane protein TMEM132 N-terminal" evidence="8">
    <location>
        <begin position="59"/>
        <end position="132"/>
    </location>
</feature>
<evidence type="ECO:0000313" key="16">
    <source>
        <dbReference type="Proteomes" id="UP000002852"/>
    </source>
</evidence>
<dbReference type="GO" id="GO:0016020">
    <property type="term" value="C:membrane"/>
    <property type="evidence" value="ECO:0007669"/>
    <property type="project" value="UniProtKB-SubCell"/>
</dbReference>
<evidence type="ECO:0000256" key="2">
    <source>
        <dbReference type="ARBA" id="ARBA00006166"/>
    </source>
</evidence>
<dbReference type="Pfam" id="PF16070">
    <property type="entry name" value="Ig_TMEM132_4th"/>
    <property type="match status" value="1"/>
</dbReference>
<dbReference type="Pfam" id="PF15706">
    <property type="entry name" value="TMEM132_C"/>
    <property type="match status" value="1"/>
</dbReference>
<evidence type="ECO:0000256" key="5">
    <source>
        <dbReference type="ARBA" id="ARBA00023136"/>
    </source>
</evidence>
<keyword evidence="4 7" id="KW-1133">Transmembrane helix</keyword>
<evidence type="ECO:0000256" key="6">
    <source>
        <dbReference type="SAM" id="MobiDB-lite"/>
    </source>
</evidence>
<dbReference type="GeneTree" id="ENSGT00940000158479"/>
<evidence type="ECO:0000256" key="3">
    <source>
        <dbReference type="ARBA" id="ARBA00022692"/>
    </source>
</evidence>
<dbReference type="AlphaFoldDB" id="A0A3B5R450"/>
<keyword evidence="16" id="KW-1185">Reference proteome</keyword>
<evidence type="ECO:0000256" key="1">
    <source>
        <dbReference type="ARBA" id="ARBA00004479"/>
    </source>
</evidence>
<evidence type="ECO:0000259" key="8">
    <source>
        <dbReference type="Pfam" id="PF15705"/>
    </source>
</evidence>
<dbReference type="Pfam" id="PF23487">
    <property type="entry name" value="Ig_TMEM132_6th"/>
    <property type="match status" value="1"/>
</dbReference>
<feature type="domain" description="Transmembrane protein TMEM132 cohesin-like" evidence="11">
    <location>
        <begin position="352"/>
        <end position="402"/>
    </location>
</feature>
<proteinExistence type="inferred from homology"/>
<evidence type="ECO:0000259" key="14">
    <source>
        <dbReference type="Pfam" id="PF23487"/>
    </source>
</evidence>
<accession>A0A3B5R450</accession>
<dbReference type="InterPro" id="IPR055424">
    <property type="entry name" value="Ig_TMEM132_6th"/>
</dbReference>
<feature type="domain" description="Transmembrane protein TMEM132 sixth" evidence="14">
    <location>
        <begin position="644"/>
        <end position="759"/>
    </location>
</feature>
<evidence type="ECO:0000259" key="13">
    <source>
        <dbReference type="Pfam" id="PF23486"/>
    </source>
</evidence>
<organism evidence="15 16">
    <name type="scientific">Xiphophorus maculatus</name>
    <name type="common">Southern platyfish</name>
    <name type="synonym">Platypoecilus maculatus</name>
    <dbReference type="NCBI Taxonomy" id="8083"/>
    <lineage>
        <taxon>Eukaryota</taxon>
        <taxon>Metazoa</taxon>
        <taxon>Chordata</taxon>
        <taxon>Craniata</taxon>
        <taxon>Vertebrata</taxon>
        <taxon>Euteleostomi</taxon>
        <taxon>Actinopterygii</taxon>
        <taxon>Neopterygii</taxon>
        <taxon>Teleostei</taxon>
        <taxon>Neoteleostei</taxon>
        <taxon>Acanthomorphata</taxon>
        <taxon>Ovalentaria</taxon>
        <taxon>Atherinomorphae</taxon>
        <taxon>Cyprinodontiformes</taxon>
        <taxon>Poeciliidae</taxon>
        <taxon>Poeciliinae</taxon>
        <taxon>Xiphophorus</taxon>
    </lineage>
</organism>
<evidence type="ECO:0000259" key="12">
    <source>
        <dbReference type="Pfam" id="PF23481"/>
    </source>
</evidence>
<evidence type="ECO:0000259" key="9">
    <source>
        <dbReference type="Pfam" id="PF15706"/>
    </source>
</evidence>
<feature type="region of interest" description="Disordered" evidence="6">
    <location>
        <begin position="922"/>
        <end position="992"/>
    </location>
</feature>